<comment type="caution">
    <text evidence="2">The sequence shown here is derived from an EMBL/GenBank/DDBJ whole genome shotgun (WGS) entry which is preliminary data.</text>
</comment>
<reference evidence="2 3" key="1">
    <citation type="submission" date="2020-08" db="EMBL/GenBank/DDBJ databases">
        <title>Genomic Encyclopedia of Type Strains, Phase IV (KMG-IV): sequencing the most valuable type-strain genomes for metagenomic binning, comparative biology and taxonomic classification.</title>
        <authorList>
            <person name="Goeker M."/>
        </authorList>
    </citation>
    <scope>NUCLEOTIDE SEQUENCE [LARGE SCALE GENOMIC DNA]</scope>
    <source>
        <strain evidence="2 3">DSM 4737</strain>
    </source>
</reference>
<dbReference type="EMBL" id="JACHOR010000001">
    <property type="protein sequence ID" value="MBB5745157.1"/>
    <property type="molecule type" value="Genomic_DNA"/>
</dbReference>
<feature type="compositionally biased region" description="Low complexity" evidence="1">
    <location>
        <begin position="273"/>
        <end position="309"/>
    </location>
</feature>
<proteinExistence type="predicted"/>
<dbReference type="AlphaFoldDB" id="A0A7W9CH83"/>
<accession>A0A7W9CH83</accession>
<protein>
    <submittedName>
        <fullName evidence="2">Uncharacterized protein</fullName>
    </submittedName>
</protein>
<name>A0A7W9CH83_9CAUL</name>
<dbReference type="Proteomes" id="UP000545037">
    <property type="component" value="Unassembled WGS sequence"/>
</dbReference>
<feature type="region of interest" description="Disordered" evidence="1">
    <location>
        <begin position="224"/>
        <end position="324"/>
    </location>
</feature>
<dbReference type="RefSeq" id="WP_183212080.1">
    <property type="nucleotide sequence ID" value="NZ_JACHOR010000001.1"/>
</dbReference>
<gene>
    <name evidence="2" type="ORF">GGR13_000729</name>
</gene>
<feature type="compositionally biased region" description="Basic and acidic residues" evidence="1">
    <location>
        <begin position="311"/>
        <end position="324"/>
    </location>
</feature>
<sequence length="324" mass="35135">MRRFLIWTLLAAVVGVALAAGGFWAYWSMYARFQPVTITRNQAEIQLLLDASPYLSAERGGVPIWIVGYRDSAVTQAFAGAEADRLRAGGIEPRIVLFARPDRDGVAQSTAAERATIAELWLSRDWALYERWMATSPANWTAAGLPAADDNAVRMGVVESSREMSSELSALLRDAGVPTRWPLVLWRDPRGFLKACACSDRRAWPFIEDDLGVAVRRAPAAAQPLETPTRVEGLEGPPVAADTGPGTRPYPKLEDILPAPEPRYERPSAPAITPRAPVEPAPTARAPATPAAAPVARPTPAEKAPAAPGRRPPEAQRQDETTFF</sequence>
<keyword evidence="3" id="KW-1185">Reference proteome</keyword>
<organism evidence="2 3">
    <name type="scientific">Brevundimonas variabilis</name>
    <dbReference type="NCBI Taxonomy" id="74312"/>
    <lineage>
        <taxon>Bacteria</taxon>
        <taxon>Pseudomonadati</taxon>
        <taxon>Pseudomonadota</taxon>
        <taxon>Alphaproteobacteria</taxon>
        <taxon>Caulobacterales</taxon>
        <taxon>Caulobacteraceae</taxon>
        <taxon>Brevundimonas</taxon>
    </lineage>
</organism>
<evidence type="ECO:0000313" key="3">
    <source>
        <dbReference type="Proteomes" id="UP000545037"/>
    </source>
</evidence>
<evidence type="ECO:0000313" key="2">
    <source>
        <dbReference type="EMBL" id="MBB5745157.1"/>
    </source>
</evidence>
<evidence type="ECO:0000256" key="1">
    <source>
        <dbReference type="SAM" id="MobiDB-lite"/>
    </source>
</evidence>